<reference evidence="2" key="1">
    <citation type="journal article" date="2017" name="Genome Biol.">
        <title>Comparative genomics reveals high biological diversity and specific adaptations in the industrially and medically important fungal genus Aspergillus.</title>
        <authorList>
            <person name="de Vries R.P."/>
            <person name="Riley R."/>
            <person name="Wiebenga A."/>
            <person name="Aguilar-Osorio G."/>
            <person name="Amillis S."/>
            <person name="Uchima C.A."/>
            <person name="Anderluh G."/>
            <person name="Asadollahi M."/>
            <person name="Askin M."/>
            <person name="Barry K."/>
            <person name="Battaglia E."/>
            <person name="Bayram O."/>
            <person name="Benocci T."/>
            <person name="Braus-Stromeyer S.A."/>
            <person name="Caldana C."/>
            <person name="Canovas D."/>
            <person name="Cerqueira G.C."/>
            <person name="Chen F."/>
            <person name="Chen W."/>
            <person name="Choi C."/>
            <person name="Clum A."/>
            <person name="Dos Santos R.A."/>
            <person name="Damasio A.R."/>
            <person name="Diallinas G."/>
            <person name="Emri T."/>
            <person name="Fekete E."/>
            <person name="Flipphi M."/>
            <person name="Freyberg S."/>
            <person name="Gallo A."/>
            <person name="Gournas C."/>
            <person name="Habgood R."/>
            <person name="Hainaut M."/>
            <person name="Harispe M.L."/>
            <person name="Henrissat B."/>
            <person name="Hilden K.S."/>
            <person name="Hope R."/>
            <person name="Hossain A."/>
            <person name="Karabika E."/>
            <person name="Karaffa L."/>
            <person name="Karanyi Z."/>
            <person name="Krasevec N."/>
            <person name="Kuo A."/>
            <person name="Kusch H."/>
            <person name="LaButti K."/>
            <person name="Lagendijk E.L."/>
            <person name="Lapidus A."/>
            <person name="Levasseur A."/>
            <person name="Lindquist E."/>
            <person name="Lipzen A."/>
            <person name="Logrieco A.F."/>
            <person name="MacCabe A."/>
            <person name="Maekelae M.R."/>
            <person name="Malavazi I."/>
            <person name="Melin P."/>
            <person name="Meyer V."/>
            <person name="Mielnichuk N."/>
            <person name="Miskei M."/>
            <person name="Molnar A.P."/>
            <person name="Mule G."/>
            <person name="Ngan C.Y."/>
            <person name="Orejas M."/>
            <person name="Orosz E."/>
            <person name="Ouedraogo J.P."/>
            <person name="Overkamp K.M."/>
            <person name="Park H.-S."/>
            <person name="Perrone G."/>
            <person name="Piumi F."/>
            <person name="Punt P.J."/>
            <person name="Ram A.F."/>
            <person name="Ramon A."/>
            <person name="Rauscher S."/>
            <person name="Record E."/>
            <person name="Riano-Pachon D.M."/>
            <person name="Robert V."/>
            <person name="Roehrig J."/>
            <person name="Ruller R."/>
            <person name="Salamov A."/>
            <person name="Salih N.S."/>
            <person name="Samson R.A."/>
            <person name="Sandor E."/>
            <person name="Sanguinetti M."/>
            <person name="Schuetze T."/>
            <person name="Sepcic K."/>
            <person name="Shelest E."/>
            <person name="Sherlock G."/>
            <person name="Sophianopoulou V."/>
            <person name="Squina F.M."/>
            <person name="Sun H."/>
            <person name="Susca A."/>
            <person name="Todd R.B."/>
            <person name="Tsang A."/>
            <person name="Unkles S.E."/>
            <person name="van de Wiele N."/>
            <person name="van Rossen-Uffink D."/>
            <person name="Oliveira J.V."/>
            <person name="Vesth T.C."/>
            <person name="Visser J."/>
            <person name="Yu J.-H."/>
            <person name="Zhou M."/>
            <person name="Andersen M.R."/>
            <person name="Archer D.B."/>
            <person name="Baker S.E."/>
            <person name="Benoit I."/>
            <person name="Brakhage A.A."/>
            <person name="Braus G.H."/>
            <person name="Fischer R."/>
            <person name="Frisvad J.C."/>
            <person name="Goldman G.H."/>
            <person name="Houbraken J."/>
            <person name="Oakley B."/>
            <person name="Pocsi I."/>
            <person name="Scazzocchio C."/>
            <person name="Seiboth B."/>
            <person name="vanKuyk P.A."/>
            <person name="Wortman J."/>
            <person name="Dyer P.S."/>
            <person name="Grigoriev I.V."/>
        </authorList>
    </citation>
    <scope>NUCLEOTIDE SEQUENCE [LARGE SCALE GENOMIC DNA]</scope>
    <source>
        <strain evidence="2">CBS 506.65</strain>
    </source>
</reference>
<gene>
    <name evidence="1" type="ORF">ASPZODRAFT_127690</name>
</gene>
<evidence type="ECO:0000313" key="2">
    <source>
        <dbReference type="Proteomes" id="UP000184188"/>
    </source>
</evidence>
<dbReference type="Proteomes" id="UP000184188">
    <property type="component" value="Unassembled WGS sequence"/>
</dbReference>
<evidence type="ECO:0000313" key="1">
    <source>
        <dbReference type="EMBL" id="OJJ51594.1"/>
    </source>
</evidence>
<name>A0A1L9SWQ7_9EURO</name>
<proteinExistence type="predicted"/>
<keyword evidence="2" id="KW-1185">Reference proteome</keyword>
<dbReference type="RefSeq" id="XP_022586104.1">
    <property type="nucleotide sequence ID" value="XM_022721817.1"/>
</dbReference>
<dbReference type="AlphaFoldDB" id="A0A1L9SWQ7"/>
<sequence>MGNCPHHSEWDDFDIDGFRVNVLPLKEGFLWEHPTPIPPYFWGGSEFDQRRDDVFPIHSGYAEVRGFIDDGGTKAVERITTAALGFVTSVFDSMGDSERPKGKGNLVQLRLSDDLLRWRREKHDAGYILPAKGKGLKMLSPEVLEILRVSRWPIALTQTSSLFGVGIANLLIGAHDVQTLFSNYLIDMGFYMEHGYHYVFPEFEPLIEKAKHDAHALQTLGGVERREAAALGIKYIKGKIALEERHKADVTYYSARMDRRTVQMVGICESSLLGMTAEAITRGYDAGAAFSDLVFSNPATDVVDVGSDILNSEVMNSFLNTADITSTGVVSEEVLRRVYDACAHTGARALTERWSEPLARMCSMLYPWHICNDRHMFLRRAILGWEKVRKVPSEQREADFDEAFDEDYFTTGFSRPLKNACSGGDVCDAVSQLVASNKRSPIIAELWKAIVTDPLQYVRAGIVSQERESELAENLQLTVAKSFSQGLVLELAWLMAHADHHAWQVNYLFEAAMFGSILDSGALAGKLDRADRGTA</sequence>
<dbReference type="VEuPathDB" id="FungiDB:ASPZODRAFT_127690"/>
<accession>A0A1L9SWQ7</accession>
<protein>
    <submittedName>
        <fullName evidence="1">Uncharacterized protein</fullName>
    </submittedName>
</protein>
<dbReference type="GeneID" id="34608282"/>
<dbReference type="EMBL" id="KV878336">
    <property type="protein sequence ID" value="OJJ51594.1"/>
    <property type="molecule type" value="Genomic_DNA"/>
</dbReference>
<organism evidence="1 2">
    <name type="scientific">Penicilliopsis zonata CBS 506.65</name>
    <dbReference type="NCBI Taxonomy" id="1073090"/>
    <lineage>
        <taxon>Eukaryota</taxon>
        <taxon>Fungi</taxon>
        <taxon>Dikarya</taxon>
        <taxon>Ascomycota</taxon>
        <taxon>Pezizomycotina</taxon>
        <taxon>Eurotiomycetes</taxon>
        <taxon>Eurotiomycetidae</taxon>
        <taxon>Eurotiales</taxon>
        <taxon>Aspergillaceae</taxon>
        <taxon>Penicilliopsis</taxon>
    </lineage>
</organism>
<dbReference type="OrthoDB" id="640151at2759"/>